<protein>
    <submittedName>
        <fullName evidence="1">Uncharacterized protein</fullName>
    </submittedName>
</protein>
<organism evidence="1 2">
    <name type="scientific">Peribacillus simplex</name>
    <dbReference type="NCBI Taxonomy" id="1478"/>
    <lineage>
        <taxon>Bacteria</taxon>
        <taxon>Bacillati</taxon>
        <taxon>Bacillota</taxon>
        <taxon>Bacilli</taxon>
        <taxon>Bacillales</taxon>
        <taxon>Bacillaceae</taxon>
        <taxon>Peribacillus</taxon>
    </lineage>
</organism>
<dbReference type="EMBL" id="JAUCEY010000008">
    <property type="protein sequence ID" value="MDM5453773.1"/>
    <property type="molecule type" value="Genomic_DNA"/>
</dbReference>
<proteinExistence type="predicted"/>
<reference evidence="1" key="1">
    <citation type="submission" date="2023-06" db="EMBL/GenBank/DDBJ databases">
        <title>Comparative genomics of Bacillaceae isolates and their secondary metabolite potential.</title>
        <authorList>
            <person name="Song L."/>
            <person name="Nielsen L.J."/>
            <person name="Mohite O."/>
            <person name="Xu X."/>
            <person name="Weber T."/>
            <person name="Kovacs A.T."/>
        </authorList>
    </citation>
    <scope>NUCLEOTIDE SEQUENCE</scope>
    <source>
        <strain evidence="1">D8_B_37</strain>
    </source>
</reference>
<comment type="caution">
    <text evidence="1">The sequence shown here is derived from an EMBL/GenBank/DDBJ whole genome shotgun (WGS) entry which is preliminary data.</text>
</comment>
<accession>A0AAW7IFW3</accession>
<sequence length="83" mass="8864">MSGSGSRSVDVVTILWERATLIPLAQRTIVQATVIGSAAPCANTLAPGDSYRAALRCLLGNRFVQVLNLDFGRTGVAVFIRLF</sequence>
<dbReference type="AlphaFoldDB" id="A0AAW7IFW3"/>
<dbReference type="RefSeq" id="WP_250211797.1">
    <property type="nucleotide sequence ID" value="NZ_CP011008.1"/>
</dbReference>
<evidence type="ECO:0000313" key="1">
    <source>
        <dbReference type="EMBL" id="MDM5453773.1"/>
    </source>
</evidence>
<evidence type="ECO:0000313" key="2">
    <source>
        <dbReference type="Proteomes" id="UP001234602"/>
    </source>
</evidence>
<name>A0AAW7IFW3_9BACI</name>
<gene>
    <name evidence="1" type="ORF">QUF89_16620</name>
</gene>
<dbReference type="Proteomes" id="UP001234602">
    <property type="component" value="Unassembled WGS sequence"/>
</dbReference>